<keyword evidence="3" id="KW-1185">Reference proteome</keyword>
<dbReference type="PANTHER" id="PTHR45982">
    <property type="entry name" value="REGULATOR OF CHROMOSOME CONDENSATION"/>
    <property type="match status" value="1"/>
</dbReference>
<feature type="repeat" description="RCC1" evidence="1">
    <location>
        <begin position="345"/>
        <end position="382"/>
    </location>
</feature>
<dbReference type="Pfam" id="PF13540">
    <property type="entry name" value="RCC1_2"/>
    <property type="match status" value="3"/>
</dbReference>
<dbReference type="STRING" id="5601.A0A0D2CM83"/>
<dbReference type="PANTHER" id="PTHR45982:SF5">
    <property type="entry name" value="RCC DOMAIN-CONTAINING PROTEIN ATS1"/>
    <property type="match status" value="1"/>
</dbReference>
<name>A0A0D2CM83_9EURO</name>
<dbReference type="Gene3D" id="2.130.10.30">
    <property type="entry name" value="Regulator of chromosome condensation 1/beta-lactamase-inhibitor protein II"/>
    <property type="match status" value="2"/>
</dbReference>
<dbReference type="InterPro" id="IPR000408">
    <property type="entry name" value="Reg_chr_condens"/>
</dbReference>
<feature type="repeat" description="RCC1" evidence="1">
    <location>
        <begin position="241"/>
        <end position="300"/>
    </location>
</feature>
<dbReference type="InterPro" id="IPR051553">
    <property type="entry name" value="Ran_GTPase-activating"/>
</dbReference>
<dbReference type="EMBL" id="KN846959">
    <property type="protein sequence ID" value="KIW66336.1"/>
    <property type="molecule type" value="Genomic_DNA"/>
</dbReference>
<feature type="repeat" description="RCC1" evidence="1">
    <location>
        <begin position="5"/>
        <end position="89"/>
    </location>
</feature>
<sequence>MPSMSILYALGSNSSGQLGVGHTADVPSLPQQCIFAVETSDSQDRGGGGGGTPLHPLRAQDLGPLIRESIGEVSKIVAGGNHTLVLTDRGRLFVAGQGGGGGVLRRVDGEGGCEGEGKPQQSNMFSELTTAILAYCAAALEGQGQRGAITHVAASWDVSFAAVNGRVVVSWGDFGARDALTTGMAATTTAAGTSSITSADGERRMWTSFVVDHHTDGKDNDATITAIGAGMAHVVVLLSNGHAYGWGASRKGQLGEQYREQKILRDPRRLDVGPDGRRILPFTPERVILGREYTVFLRRGGKPVIWGSVPGNTEGDWLLGQNDTAVSGWSSVHVLSGSGSGSTPGVVQSMGRNNHGQFAPANLPAIRAIAAGSEHCVALTMEGQVIAWGWGEHGNCGEQVDEKGNVFDRWNVIPLPELDEATVVKDVAAGCATTFVICGEEER</sequence>
<dbReference type="GO" id="GO:0005737">
    <property type="term" value="C:cytoplasm"/>
    <property type="evidence" value="ECO:0007669"/>
    <property type="project" value="TreeGrafter"/>
</dbReference>
<evidence type="ECO:0000313" key="2">
    <source>
        <dbReference type="EMBL" id="KIW66336.1"/>
    </source>
</evidence>
<dbReference type="Proteomes" id="UP000054266">
    <property type="component" value="Unassembled WGS sequence"/>
</dbReference>
<dbReference type="SUPFAM" id="SSF50985">
    <property type="entry name" value="RCC1/BLIP-II"/>
    <property type="match status" value="1"/>
</dbReference>
<dbReference type="HOGENOM" id="CLU_005210_0_0_1"/>
<gene>
    <name evidence="2" type="ORF">PV04_05671</name>
</gene>
<proteinExistence type="predicted"/>
<dbReference type="InterPro" id="IPR009091">
    <property type="entry name" value="RCC1/BLIP-II"/>
</dbReference>
<evidence type="ECO:0000256" key="1">
    <source>
        <dbReference type="PROSITE-ProRule" id="PRU00235"/>
    </source>
</evidence>
<feature type="repeat" description="RCC1" evidence="1">
    <location>
        <begin position="383"/>
        <end position="440"/>
    </location>
</feature>
<organism evidence="2 3">
    <name type="scientific">Phialophora macrospora</name>
    <dbReference type="NCBI Taxonomy" id="1851006"/>
    <lineage>
        <taxon>Eukaryota</taxon>
        <taxon>Fungi</taxon>
        <taxon>Dikarya</taxon>
        <taxon>Ascomycota</taxon>
        <taxon>Pezizomycotina</taxon>
        <taxon>Eurotiomycetes</taxon>
        <taxon>Chaetothyriomycetidae</taxon>
        <taxon>Chaetothyriales</taxon>
        <taxon>Herpotrichiellaceae</taxon>
        <taxon>Phialophora</taxon>
    </lineage>
</organism>
<protein>
    <submittedName>
        <fullName evidence="2">Uncharacterized protein</fullName>
    </submittedName>
</protein>
<accession>A0A0D2CM83</accession>
<reference evidence="2 3" key="1">
    <citation type="submission" date="2015-01" db="EMBL/GenBank/DDBJ databases">
        <title>The Genome Sequence of Capronia semiimmersa CBS27337.</title>
        <authorList>
            <consortium name="The Broad Institute Genomics Platform"/>
            <person name="Cuomo C."/>
            <person name="de Hoog S."/>
            <person name="Gorbushina A."/>
            <person name="Stielow B."/>
            <person name="Teixiera M."/>
            <person name="Abouelleil A."/>
            <person name="Chapman S.B."/>
            <person name="Priest M."/>
            <person name="Young S.K."/>
            <person name="Wortman J."/>
            <person name="Nusbaum C."/>
            <person name="Birren B."/>
        </authorList>
    </citation>
    <scope>NUCLEOTIDE SEQUENCE [LARGE SCALE GENOMIC DNA]</scope>
    <source>
        <strain evidence="2 3">CBS 27337</strain>
    </source>
</reference>
<evidence type="ECO:0000313" key="3">
    <source>
        <dbReference type="Proteomes" id="UP000054266"/>
    </source>
</evidence>
<dbReference type="PROSITE" id="PS50012">
    <property type="entry name" value="RCC1_3"/>
    <property type="match status" value="4"/>
</dbReference>
<dbReference type="GO" id="GO:0005085">
    <property type="term" value="F:guanyl-nucleotide exchange factor activity"/>
    <property type="evidence" value="ECO:0007669"/>
    <property type="project" value="TreeGrafter"/>
</dbReference>
<dbReference type="AlphaFoldDB" id="A0A0D2CM83"/>